<keyword evidence="4" id="KW-1185">Reference proteome</keyword>
<feature type="region of interest" description="Disordered" evidence="1">
    <location>
        <begin position="162"/>
        <end position="190"/>
    </location>
</feature>
<keyword evidence="2" id="KW-0812">Transmembrane</keyword>
<feature type="compositionally biased region" description="Low complexity" evidence="1">
    <location>
        <begin position="171"/>
        <end position="188"/>
    </location>
</feature>
<reference evidence="3 4" key="1">
    <citation type="submission" date="2024-06" db="EMBL/GenBank/DDBJ databases">
        <title>Sorghum-associated microbial communities from plants grown in Nebraska, USA.</title>
        <authorList>
            <person name="Schachtman D."/>
        </authorList>
    </citation>
    <scope>NUCLEOTIDE SEQUENCE [LARGE SCALE GENOMIC DNA]</scope>
    <source>
        <strain evidence="3 4">3207</strain>
    </source>
</reference>
<keyword evidence="2" id="KW-1133">Transmembrane helix</keyword>
<proteinExistence type="predicted"/>
<accession>A0ABV2QU50</accession>
<evidence type="ECO:0000256" key="2">
    <source>
        <dbReference type="SAM" id="Phobius"/>
    </source>
</evidence>
<protein>
    <recommendedName>
        <fullName evidence="5">DUF3971 domain-containing protein</fullName>
    </recommendedName>
</protein>
<dbReference type="EMBL" id="JBEPSM010000001">
    <property type="protein sequence ID" value="MET4632557.1"/>
    <property type="molecule type" value="Genomic_DNA"/>
</dbReference>
<dbReference type="Proteomes" id="UP001549321">
    <property type="component" value="Unassembled WGS sequence"/>
</dbReference>
<comment type="caution">
    <text evidence="3">The sequence shown here is derived from an EMBL/GenBank/DDBJ whole genome shotgun (WGS) entry which is preliminary data.</text>
</comment>
<sequence>MRLDEYPSARAHRPLYERPPPRRRGWSSLLLRLLGAFLLLVVILFGTLAAIVATGPVELDAVRDRVRASLASRLGPDYAVKVGRALIDVDPVLGLVVQLDDISVRDRANVVVGNVPAARLAIDPLSLLRLRLNIRTVEISDADVSFVRAPSGAVYLGTVDTDHQPGPPPTVTAAAPTAPESATAPESPDVADGGFPDLLRALRTVNGALDPAVDFAISRGFERLSVDASTIRVWDAVQMQQRSFGHTDIALTVDADTGAVKANLDTSGYAGRWGVLAERTVDPETHDRNLSLIFSQLSLADLNPALGRPDSMLQSNVPMFGRATVRLNDKGNVQAATVRLDLGAGTFVSGLGKDTVLLDEATVRLRWDVPRRAIVIEPSSFFFGDTRAVVAGEVKPLSDKADGRYGFTLESRNAVLFAADANAPPIVADRIAVVGTADVEAKRIDFTDASITTQGGSIAAAGSLGLEGATPSLAMAASFSPMALSTLKQMWPPFLAGGARKWAYEHVTGGTLEAGRFEASVPAGVLWTGERVVLPEEYMRLDMRLEDVSFTTIGTVPTVTGASGNAVLAGSTFGLDIEKGRVVTSLGKTVEITAGAFAVSNTAQRFPDAQIEMQLEGDVGAMAEIANSEPMRAMERRSIDPATLSGKAQATVSIKLPLQPGLTPTEVDWRVGLTTTGFASSEPIEGKLVKNGAFSMTATQAEVELNGKATINGVPVSIDVTQPLGDTDGDGQTEAGRRKVTLSLDEKARKALGIGLDNVIGGTVGATVSDLGDGSKGQHYELDLKQARLVLQAVGWSKGIGVPAKLSFDLRPTGNGFVVENMVAAGDGFGFKGKAVLDSKYGLVSADLDRLALRKGDQISVNLSRKGNGYAIVARGSSFDVRGLIAQYKSAAMGPSEGAADISLDAKVGTLIGFNQATLSDATVVVQARGGTVQKASLEGMLDKGGISLSFIDGGDKAELRLNSGDAGSVFRFIDIYGRIAGGRLTLTGTRAGSSGPFSGVFDVWNFRIVDEPSMSRLVSATNGSGPEATRTGLDPSNVPFDRMRLDYTKRGSIVVIDDATLRGASVGATFNGTLDLARQTVSLAGTYLPAYAFNNLFGRLPIIGLALGGGSKGGLIGVTFKVDGKLGAPSLMINPLSVITPGIFRKIFEFPVN</sequence>
<name>A0ABV2QU50_9HYPH</name>
<gene>
    <name evidence="3" type="ORF">ABIE08_000470</name>
</gene>
<evidence type="ECO:0000313" key="3">
    <source>
        <dbReference type="EMBL" id="MET4632557.1"/>
    </source>
</evidence>
<evidence type="ECO:0008006" key="5">
    <source>
        <dbReference type="Google" id="ProtNLM"/>
    </source>
</evidence>
<organism evidence="3 4">
    <name type="scientific">Kaistia defluvii</name>
    <dbReference type="NCBI Taxonomy" id="410841"/>
    <lineage>
        <taxon>Bacteria</taxon>
        <taxon>Pseudomonadati</taxon>
        <taxon>Pseudomonadota</taxon>
        <taxon>Alphaproteobacteria</taxon>
        <taxon>Hyphomicrobiales</taxon>
        <taxon>Kaistiaceae</taxon>
        <taxon>Kaistia</taxon>
    </lineage>
</organism>
<evidence type="ECO:0000313" key="4">
    <source>
        <dbReference type="Proteomes" id="UP001549321"/>
    </source>
</evidence>
<feature type="transmembrane region" description="Helical" evidence="2">
    <location>
        <begin position="29"/>
        <end position="53"/>
    </location>
</feature>
<keyword evidence="2" id="KW-0472">Membrane</keyword>
<evidence type="ECO:0000256" key="1">
    <source>
        <dbReference type="SAM" id="MobiDB-lite"/>
    </source>
</evidence>